<feature type="transmembrane region" description="Helical" evidence="8">
    <location>
        <begin position="365"/>
        <end position="389"/>
    </location>
</feature>
<dbReference type="SUPFAM" id="SSF81653">
    <property type="entry name" value="Calcium ATPase, transduction domain A"/>
    <property type="match status" value="1"/>
</dbReference>
<feature type="transmembrane region" description="Helical" evidence="8">
    <location>
        <begin position="87"/>
        <end position="108"/>
    </location>
</feature>
<keyword evidence="7 8" id="KW-0472">Membrane</keyword>
<keyword evidence="3 8" id="KW-0812">Transmembrane</keyword>
<gene>
    <name evidence="10" type="ORF">J7S20_08780</name>
</gene>
<dbReference type="GO" id="GO:0005507">
    <property type="term" value="F:copper ion binding"/>
    <property type="evidence" value="ECO:0007669"/>
    <property type="project" value="TreeGrafter"/>
</dbReference>
<feature type="domain" description="HMA" evidence="9">
    <location>
        <begin position="2"/>
        <end position="68"/>
    </location>
</feature>
<dbReference type="Gene3D" id="3.40.50.1000">
    <property type="entry name" value="HAD superfamily/HAD-like"/>
    <property type="match status" value="2"/>
</dbReference>
<dbReference type="InterPro" id="IPR018303">
    <property type="entry name" value="ATPase_P-typ_P_site"/>
</dbReference>
<feature type="transmembrane region" description="Helical" evidence="8">
    <location>
        <begin position="120"/>
        <end position="142"/>
    </location>
</feature>
<dbReference type="Pfam" id="PF00122">
    <property type="entry name" value="E1-E2_ATPase"/>
    <property type="match status" value="1"/>
</dbReference>
<dbReference type="SUPFAM" id="SSF55008">
    <property type="entry name" value="HMA, heavy metal-associated domain"/>
    <property type="match status" value="1"/>
</dbReference>
<dbReference type="PROSITE" id="PS50846">
    <property type="entry name" value="HMA_2"/>
    <property type="match status" value="1"/>
</dbReference>
<feature type="transmembrane region" description="Helical" evidence="8">
    <location>
        <begin position="650"/>
        <end position="668"/>
    </location>
</feature>
<organism evidence="10 11">
    <name type="scientific">Stakelama marina</name>
    <dbReference type="NCBI Taxonomy" id="2826939"/>
    <lineage>
        <taxon>Bacteria</taxon>
        <taxon>Pseudomonadati</taxon>
        <taxon>Pseudomonadota</taxon>
        <taxon>Alphaproteobacteria</taxon>
        <taxon>Sphingomonadales</taxon>
        <taxon>Sphingomonadaceae</taxon>
        <taxon>Stakelama</taxon>
    </lineage>
</organism>
<dbReference type="PANTHER" id="PTHR43520">
    <property type="entry name" value="ATP7, ISOFORM B"/>
    <property type="match status" value="1"/>
</dbReference>
<comment type="similarity">
    <text evidence="2">Belongs to the cation transport ATPase (P-type) (TC 3.A.3) family. Type IB subfamily.</text>
</comment>
<dbReference type="EMBL" id="JAGRQC010000002">
    <property type="protein sequence ID" value="MBR0552597.1"/>
    <property type="molecule type" value="Genomic_DNA"/>
</dbReference>
<dbReference type="PANTHER" id="PTHR43520:SF8">
    <property type="entry name" value="P-TYPE CU(+) TRANSPORTER"/>
    <property type="match status" value="1"/>
</dbReference>
<keyword evidence="5" id="KW-1278">Translocase</keyword>
<dbReference type="SUPFAM" id="SSF56784">
    <property type="entry name" value="HAD-like"/>
    <property type="match status" value="1"/>
</dbReference>
<evidence type="ECO:0000256" key="6">
    <source>
        <dbReference type="ARBA" id="ARBA00022989"/>
    </source>
</evidence>
<dbReference type="InterPro" id="IPR036412">
    <property type="entry name" value="HAD-like_sf"/>
</dbReference>
<dbReference type="Gene3D" id="3.40.1110.10">
    <property type="entry name" value="Calcium-transporting ATPase, cytoplasmic domain N"/>
    <property type="match status" value="1"/>
</dbReference>
<proteinExistence type="inferred from homology"/>
<dbReference type="GO" id="GO:0016020">
    <property type="term" value="C:membrane"/>
    <property type="evidence" value="ECO:0007669"/>
    <property type="project" value="InterPro"/>
</dbReference>
<dbReference type="NCBIfam" id="TIGR01494">
    <property type="entry name" value="ATPase_P-type"/>
    <property type="match status" value="1"/>
</dbReference>
<dbReference type="GO" id="GO:0005524">
    <property type="term" value="F:ATP binding"/>
    <property type="evidence" value="ECO:0007669"/>
    <property type="project" value="InterPro"/>
</dbReference>
<comment type="subcellular location">
    <subcellularLocation>
        <location evidence="1">Endomembrane system</location>
        <topology evidence="1">Multi-pass membrane protein</topology>
    </subcellularLocation>
</comment>
<keyword evidence="11" id="KW-1185">Reference proteome</keyword>
<evidence type="ECO:0000256" key="7">
    <source>
        <dbReference type="ARBA" id="ARBA00023136"/>
    </source>
</evidence>
<dbReference type="PROSITE" id="PS00154">
    <property type="entry name" value="ATPASE_E1_E2"/>
    <property type="match status" value="1"/>
</dbReference>
<dbReference type="InterPro" id="IPR017969">
    <property type="entry name" value="Heavy-metal-associated_CS"/>
</dbReference>
<keyword evidence="6 8" id="KW-1133">Transmembrane helix</keyword>
<evidence type="ECO:0000256" key="4">
    <source>
        <dbReference type="ARBA" id="ARBA00022723"/>
    </source>
</evidence>
<evidence type="ECO:0000256" key="8">
    <source>
        <dbReference type="SAM" id="Phobius"/>
    </source>
</evidence>
<feature type="transmembrane region" description="Helical" evidence="8">
    <location>
        <begin position="182"/>
        <end position="200"/>
    </location>
</feature>
<dbReference type="InterPro" id="IPR023214">
    <property type="entry name" value="HAD_sf"/>
</dbReference>
<dbReference type="InterPro" id="IPR036163">
    <property type="entry name" value="HMA_dom_sf"/>
</dbReference>
<dbReference type="InterPro" id="IPR006121">
    <property type="entry name" value="HMA_dom"/>
</dbReference>
<protein>
    <submittedName>
        <fullName evidence="10">Cation-translocating P-type ATPase</fullName>
    </submittedName>
</protein>
<reference evidence="10" key="1">
    <citation type="submission" date="2021-04" db="EMBL/GenBank/DDBJ databases">
        <title>Ouciella asimina sp. nov., isolated from the surface seawater in the hydrothermal field of Okinawa Trough.</title>
        <authorList>
            <person name="Shuang W."/>
        </authorList>
    </citation>
    <scope>NUCLEOTIDE SEQUENCE</scope>
    <source>
        <strain evidence="10">LXI357</strain>
    </source>
</reference>
<dbReference type="InterPro" id="IPR008250">
    <property type="entry name" value="ATPase_P-typ_transduc_dom_A_sf"/>
</dbReference>
<name>A0A8T4ID72_9SPHN</name>
<dbReference type="Pfam" id="PF00403">
    <property type="entry name" value="HMA"/>
    <property type="match status" value="1"/>
</dbReference>
<evidence type="ECO:0000313" key="10">
    <source>
        <dbReference type="EMBL" id="MBR0552597.1"/>
    </source>
</evidence>
<dbReference type="CDD" id="cd00371">
    <property type="entry name" value="HMA"/>
    <property type="match status" value="1"/>
</dbReference>
<dbReference type="AlphaFoldDB" id="A0A8T4ID72"/>
<dbReference type="Proteomes" id="UP000676996">
    <property type="component" value="Unassembled WGS sequence"/>
</dbReference>
<accession>A0A8T4ID72</accession>
<dbReference type="Gene3D" id="2.70.150.10">
    <property type="entry name" value="Calcium-transporting ATPase, cytoplasmic transduction domain A"/>
    <property type="match status" value="1"/>
</dbReference>
<feature type="transmembrane region" description="Helical" evidence="8">
    <location>
        <begin position="154"/>
        <end position="176"/>
    </location>
</feature>
<dbReference type="Pfam" id="PF00702">
    <property type="entry name" value="Hydrolase"/>
    <property type="match status" value="1"/>
</dbReference>
<sequence length="696" mass="72067">MRKQLFAIDGLFCGGCARGLERRIAALDGVVEAGVHFLTASALVRWEPGRCDQARIAACVAEAGYRLVERSDLRETQAKLASLGRALALRLTIAVFFGMWTMGAALILYVQPDLAADDAWWVAVASGVFAIPTIGWAGASILDMAWRSLRLRSYNIDLLIGISVAGSVLLSLAALARGSNHVYFDAATMLVTLRLVGQWIETRVRADAVAAVRALEAAVPERAQREGEVGTVAVDTLAIGDRVTIDAGSSITVDGTVVAGESTLDRSFLTGESAAIPVAAGTAVQAGSINLSRRLVVVVERLAGDREIDRMGGRVAIELAARGERRSGEDRLIALLVAATPVIAFAALALGIWQTGGVFGGLSNALAAAIVICPCAITIARPLAALRAIRQASVRHLRIADPDALDALAELRAAVFDKTGTLTMGRLEVDTVTPSPKHHAAEVLEMAALAETGIAHPIARAVRDAVGDRGDGGVREARGAYVFDAAGRRIEVRTADDVADAAGPVIEVRREGDIVGTVALRDVADPAAAPMLASLRRAGVALRIATGDAAAPAARIAQDTGLAPAEVTYDCTPLAKAELVRTLPRPVLFVGDGINDAPAMAAADCSVSVARAHGAATAIASVAILKGGLAPIGDAIRIARDHRSISRQNAVLAIAYNAVVIPLALAGAMTPLTAALAMTASSLMVSANALLGGKRV</sequence>
<evidence type="ECO:0000313" key="11">
    <source>
        <dbReference type="Proteomes" id="UP000676996"/>
    </source>
</evidence>
<evidence type="ECO:0000256" key="5">
    <source>
        <dbReference type="ARBA" id="ARBA00022967"/>
    </source>
</evidence>
<dbReference type="PRINTS" id="PR00119">
    <property type="entry name" value="CATATPASE"/>
</dbReference>
<dbReference type="RefSeq" id="WP_284053869.1">
    <property type="nucleotide sequence ID" value="NZ_JAGRQC010000002.1"/>
</dbReference>
<dbReference type="Gene3D" id="3.30.70.100">
    <property type="match status" value="1"/>
</dbReference>
<dbReference type="InterPro" id="IPR059000">
    <property type="entry name" value="ATPase_P-type_domA"/>
</dbReference>
<dbReference type="GO" id="GO:0055070">
    <property type="term" value="P:copper ion homeostasis"/>
    <property type="evidence" value="ECO:0007669"/>
    <property type="project" value="TreeGrafter"/>
</dbReference>
<evidence type="ECO:0000256" key="2">
    <source>
        <dbReference type="ARBA" id="ARBA00006024"/>
    </source>
</evidence>
<evidence type="ECO:0000259" key="9">
    <source>
        <dbReference type="PROSITE" id="PS50846"/>
    </source>
</evidence>
<dbReference type="InterPro" id="IPR001757">
    <property type="entry name" value="P_typ_ATPase"/>
</dbReference>
<feature type="transmembrane region" description="Helical" evidence="8">
    <location>
        <begin position="332"/>
        <end position="353"/>
    </location>
</feature>
<comment type="caution">
    <text evidence="10">The sequence shown here is derived from an EMBL/GenBank/DDBJ whole genome shotgun (WGS) entry which is preliminary data.</text>
</comment>
<dbReference type="GO" id="GO:0012505">
    <property type="term" value="C:endomembrane system"/>
    <property type="evidence" value="ECO:0007669"/>
    <property type="project" value="UniProtKB-SubCell"/>
</dbReference>
<keyword evidence="4" id="KW-0479">Metal-binding</keyword>
<evidence type="ECO:0000256" key="1">
    <source>
        <dbReference type="ARBA" id="ARBA00004127"/>
    </source>
</evidence>
<dbReference type="PROSITE" id="PS01047">
    <property type="entry name" value="HMA_1"/>
    <property type="match status" value="1"/>
</dbReference>
<evidence type="ECO:0000256" key="3">
    <source>
        <dbReference type="ARBA" id="ARBA00022692"/>
    </source>
</evidence>
<dbReference type="GO" id="GO:0016887">
    <property type="term" value="F:ATP hydrolysis activity"/>
    <property type="evidence" value="ECO:0007669"/>
    <property type="project" value="InterPro"/>
</dbReference>
<dbReference type="InterPro" id="IPR023299">
    <property type="entry name" value="ATPase_P-typ_cyto_dom_N"/>
</dbReference>
<dbReference type="GO" id="GO:0043682">
    <property type="term" value="F:P-type divalent copper transporter activity"/>
    <property type="evidence" value="ECO:0007669"/>
    <property type="project" value="TreeGrafter"/>
</dbReference>